<feature type="coiled-coil region" evidence="1">
    <location>
        <begin position="86"/>
        <end position="113"/>
    </location>
</feature>
<evidence type="ECO:0000313" key="3">
    <source>
        <dbReference type="Proteomes" id="UP000440978"/>
    </source>
</evidence>
<evidence type="ECO:0000256" key="1">
    <source>
        <dbReference type="SAM" id="Coils"/>
    </source>
</evidence>
<dbReference type="OrthoDB" id="2157513at2"/>
<organism evidence="2 3">
    <name type="scientific">Terrilactibacillus tamarindi</name>
    <dbReference type="NCBI Taxonomy" id="2599694"/>
    <lineage>
        <taxon>Bacteria</taxon>
        <taxon>Bacillati</taxon>
        <taxon>Bacillota</taxon>
        <taxon>Bacilli</taxon>
        <taxon>Bacillales</taxon>
        <taxon>Bacillaceae</taxon>
        <taxon>Terrilactibacillus</taxon>
    </lineage>
</organism>
<dbReference type="EMBL" id="WNHB01000011">
    <property type="protein sequence ID" value="MTT31997.1"/>
    <property type="molecule type" value="Genomic_DNA"/>
</dbReference>
<protein>
    <submittedName>
        <fullName evidence="2">YlbF family regulator</fullName>
    </submittedName>
</protein>
<accession>A0A6N8CS25</accession>
<dbReference type="Pfam" id="PF06133">
    <property type="entry name" value="Com_YlbF"/>
    <property type="match status" value="1"/>
</dbReference>
<keyword evidence="1" id="KW-0175">Coiled coil</keyword>
<dbReference type="PANTHER" id="PTHR38448:SF2">
    <property type="entry name" value="REGULATORY PROTEIN YLBF"/>
    <property type="match status" value="1"/>
</dbReference>
<dbReference type="InterPro" id="IPR023378">
    <property type="entry name" value="YheA/YmcA-like_dom_sf"/>
</dbReference>
<dbReference type="Proteomes" id="UP000440978">
    <property type="component" value="Unassembled WGS sequence"/>
</dbReference>
<gene>
    <name evidence="2" type="ORF">GMB86_08230</name>
</gene>
<dbReference type="InterPro" id="IPR052767">
    <property type="entry name" value="Bact_com_dev_regulator"/>
</dbReference>
<dbReference type="SUPFAM" id="SSF158622">
    <property type="entry name" value="YheA/YmcA-like"/>
    <property type="match status" value="1"/>
</dbReference>
<comment type="caution">
    <text evidence="2">The sequence shown here is derived from an EMBL/GenBank/DDBJ whole genome shotgun (WGS) entry which is preliminary data.</text>
</comment>
<dbReference type="AlphaFoldDB" id="A0A6N8CS25"/>
<name>A0A6N8CS25_9BACI</name>
<sequence length="145" mass="16356">MFASMETISVLDDTEQLANMLKDSDVFHDYLTCKERMAKDAQSQALIHNFLKTKEKYDEVQRFGRYHPDYKSVIQEMMEVKRNLDLNETVAAYKEAEEKVQDLLNSISVQIARAVSESIMVPTGDPFFDKQCAGGCSTGGSCGCH</sequence>
<evidence type="ECO:0000313" key="2">
    <source>
        <dbReference type="EMBL" id="MTT31997.1"/>
    </source>
</evidence>
<dbReference type="RefSeq" id="WP_155218594.1">
    <property type="nucleotide sequence ID" value="NZ_WNHB01000011.1"/>
</dbReference>
<proteinExistence type="predicted"/>
<dbReference type="Gene3D" id="1.20.1500.10">
    <property type="entry name" value="YheA/YmcA-like"/>
    <property type="match status" value="1"/>
</dbReference>
<keyword evidence="3" id="KW-1185">Reference proteome</keyword>
<dbReference type="PANTHER" id="PTHR38448">
    <property type="entry name" value="REGULATORY PROTEIN YLBF-RELATED"/>
    <property type="match status" value="1"/>
</dbReference>
<dbReference type="InterPro" id="IPR010368">
    <property type="entry name" value="Com_YlbF"/>
</dbReference>
<reference evidence="2 3" key="1">
    <citation type="submission" date="2019-11" db="EMBL/GenBank/DDBJ databases">
        <title>Terrilactibacillus tamarindus sp. nov. BCM23-1 isolated from bark of Tamarindus indica.</title>
        <authorList>
            <person name="Kingkaew E."/>
            <person name="Tanasupawat S."/>
        </authorList>
    </citation>
    <scope>NUCLEOTIDE SEQUENCE [LARGE SCALE GENOMIC DNA]</scope>
    <source>
        <strain evidence="2 3">BCM23-1</strain>
    </source>
</reference>